<feature type="transmembrane region" description="Helical" evidence="1">
    <location>
        <begin position="41"/>
        <end position="61"/>
    </location>
</feature>
<reference evidence="2 3" key="1">
    <citation type="submission" date="2020-01" db="EMBL/GenBank/DDBJ databases">
        <authorList>
            <person name="Chen S."/>
        </authorList>
    </citation>
    <scope>NUCLEOTIDE SEQUENCE [LARGE SCALE GENOMIC DNA]</scope>
    <source>
        <strain evidence="2 3">GS-10</strain>
    </source>
</reference>
<gene>
    <name evidence="2" type="ORF">GR167_18445</name>
</gene>
<keyword evidence="1" id="KW-1133">Transmembrane helix</keyword>
<dbReference type="EMBL" id="WWEN01000010">
    <property type="protein sequence ID" value="MYM57304.1"/>
    <property type="molecule type" value="Genomic_DNA"/>
</dbReference>
<feature type="transmembrane region" description="Helical" evidence="1">
    <location>
        <begin position="112"/>
        <end position="131"/>
    </location>
</feature>
<name>A0A6L8LMR2_9RHOB</name>
<dbReference type="RefSeq" id="WP_160975209.1">
    <property type="nucleotide sequence ID" value="NZ_WWEN01000010.1"/>
</dbReference>
<feature type="transmembrane region" description="Helical" evidence="1">
    <location>
        <begin position="82"/>
        <end position="100"/>
    </location>
</feature>
<evidence type="ECO:0000313" key="3">
    <source>
        <dbReference type="Proteomes" id="UP000479043"/>
    </source>
</evidence>
<evidence type="ECO:0000256" key="1">
    <source>
        <dbReference type="SAM" id="Phobius"/>
    </source>
</evidence>
<protein>
    <recommendedName>
        <fullName evidence="4">Transmembrane protein</fullName>
    </recommendedName>
</protein>
<dbReference type="Proteomes" id="UP000479043">
    <property type="component" value="Unassembled WGS sequence"/>
</dbReference>
<accession>A0A6L8LMR2</accession>
<sequence>MTKILHPVAGTLALLMILGFWLSTALSELFAGAATVTMVKALVPWGFLILIPALMTVALSGQRLGKTWRGPLVARKKKRMPFIAANGILILVPSALFLSFKAQAGEFDTAFYAVQALELLAGAANITLLSLNMRDGLRMKGKLRRPARGA</sequence>
<comment type="caution">
    <text evidence="2">The sequence shown here is derived from an EMBL/GenBank/DDBJ whole genome shotgun (WGS) entry which is preliminary data.</text>
</comment>
<keyword evidence="3" id="KW-1185">Reference proteome</keyword>
<proteinExistence type="predicted"/>
<organism evidence="2 3">
    <name type="scientific">Thalassovita mangrovi</name>
    <dbReference type="NCBI Taxonomy" id="2692236"/>
    <lineage>
        <taxon>Bacteria</taxon>
        <taxon>Pseudomonadati</taxon>
        <taxon>Pseudomonadota</taxon>
        <taxon>Alphaproteobacteria</taxon>
        <taxon>Rhodobacterales</taxon>
        <taxon>Roseobacteraceae</taxon>
        <taxon>Thalassovita</taxon>
    </lineage>
</organism>
<keyword evidence="1" id="KW-0472">Membrane</keyword>
<evidence type="ECO:0000313" key="2">
    <source>
        <dbReference type="EMBL" id="MYM57304.1"/>
    </source>
</evidence>
<dbReference type="AlphaFoldDB" id="A0A6L8LMR2"/>
<evidence type="ECO:0008006" key="4">
    <source>
        <dbReference type="Google" id="ProtNLM"/>
    </source>
</evidence>
<keyword evidence="1" id="KW-0812">Transmembrane</keyword>